<sequence length="768" mass="90733">MNYEELEQLFYAGELDLCIKEGEEYLLDHPEDTDALFLMAVAHHDRAYEEGHEAAYDAIKQYVIPYLKRVLKYEPNNSRVLYNILNYPLGNQYTLEQIARPRKHLTEANKEEYLDYAHRLIQDPLNQVYGHDFKIKIYEILGYNEDLLKSLDEAMALFEIEFKDSRDLRDRNISICWMKKIYLLDRTNILDKSELIHLIDSGIYNFVSPHDIEYLDLAEIAFEGNAWDVALKVLLKLIKGDNHSQEVIDAYRKWHKRFNEQIELGYQNSEVFYYQLIIERNYPEVLGVPEDFYYHHGLEIKDKFPNNFAANHFVGTYLYEMGDFDEAYIVLKNGVSINPDVTTWRRMVESQFLSTGLVEQDVPQFSSLPRDIYNEGVNLDDFLKNMADDAIKESLRTLDAKIYQQSFDSFRKYFEEFKYESDFYGDEHCWAMCCNNLSIVYTALGRFDEAVSVAQEGLNHSDFAELHHSLIDALLQKEDYRDAQHALENYFSLYDEQTASFYRHLQHRADWVNVSHKLGNAEDVNKDAQELLFQIYEHYQENPDISDYDFRDFEAAKNTVEGVLYQENEHRSAQERKDYYLGLAEKYPDEANPQFNLMQAFNELEDYQNVNKSARLYLENKQSFLLNNFDKAKTIYMIVKSHFLVTQYREGAAMFTEYNEFCAEALEPSEYVLWLSYGIKLYDKLDYLSQVNALVDRFQGIYAEEEWAYDSLSEEVLLAKAHCNYVNGNLKEAHKILNYVLSYDDHNPIAEDFKQNWKKPGLFSKFRF</sequence>
<dbReference type="Gene3D" id="1.25.40.10">
    <property type="entry name" value="Tetratricopeptide repeat domain"/>
    <property type="match status" value="1"/>
</dbReference>
<evidence type="ECO:0000313" key="2">
    <source>
        <dbReference type="Proteomes" id="UP001597205"/>
    </source>
</evidence>
<dbReference type="InterPro" id="IPR011990">
    <property type="entry name" value="TPR-like_helical_dom_sf"/>
</dbReference>
<evidence type="ECO:0008006" key="3">
    <source>
        <dbReference type="Google" id="ProtNLM"/>
    </source>
</evidence>
<dbReference type="Pfam" id="PF13374">
    <property type="entry name" value="TPR_10"/>
    <property type="match status" value="1"/>
</dbReference>
<keyword evidence="2" id="KW-1185">Reference proteome</keyword>
<dbReference type="SUPFAM" id="SSF48452">
    <property type="entry name" value="TPR-like"/>
    <property type="match status" value="1"/>
</dbReference>
<name>A0ABW3RIK5_9SPHI</name>
<dbReference type="SMART" id="SM00028">
    <property type="entry name" value="TPR"/>
    <property type="match status" value="3"/>
</dbReference>
<dbReference type="RefSeq" id="WP_380894967.1">
    <property type="nucleotide sequence ID" value="NZ_JBHTKY010000005.1"/>
</dbReference>
<accession>A0ABW3RIK5</accession>
<dbReference type="Proteomes" id="UP001597205">
    <property type="component" value="Unassembled WGS sequence"/>
</dbReference>
<dbReference type="InterPro" id="IPR019734">
    <property type="entry name" value="TPR_rpt"/>
</dbReference>
<comment type="caution">
    <text evidence="1">The sequence shown here is derived from an EMBL/GenBank/DDBJ whole genome shotgun (WGS) entry which is preliminary data.</text>
</comment>
<reference evidence="2" key="1">
    <citation type="journal article" date="2019" name="Int. J. Syst. Evol. Microbiol.">
        <title>The Global Catalogue of Microorganisms (GCM) 10K type strain sequencing project: providing services to taxonomists for standard genome sequencing and annotation.</title>
        <authorList>
            <consortium name="The Broad Institute Genomics Platform"/>
            <consortium name="The Broad Institute Genome Sequencing Center for Infectious Disease"/>
            <person name="Wu L."/>
            <person name="Ma J."/>
        </authorList>
    </citation>
    <scope>NUCLEOTIDE SEQUENCE [LARGE SCALE GENOMIC DNA]</scope>
    <source>
        <strain evidence="2">CCUG 52468</strain>
    </source>
</reference>
<evidence type="ECO:0000313" key="1">
    <source>
        <dbReference type="EMBL" id="MFD1165000.1"/>
    </source>
</evidence>
<protein>
    <recommendedName>
        <fullName evidence="3">Tetratricopeptide repeat protein</fullName>
    </recommendedName>
</protein>
<proteinExistence type="predicted"/>
<gene>
    <name evidence="1" type="ORF">ACFQ2C_05195</name>
</gene>
<organism evidence="1 2">
    <name type="scientific">Sphingobacterium daejeonense</name>
    <dbReference type="NCBI Taxonomy" id="371142"/>
    <lineage>
        <taxon>Bacteria</taxon>
        <taxon>Pseudomonadati</taxon>
        <taxon>Bacteroidota</taxon>
        <taxon>Sphingobacteriia</taxon>
        <taxon>Sphingobacteriales</taxon>
        <taxon>Sphingobacteriaceae</taxon>
        <taxon>Sphingobacterium</taxon>
    </lineage>
</organism>
<dbReference type="EMBL" id="JBHTKY010000005">
    <property type="protein sequence ID" value="MFD1165000.1"/>
    <property type="molecule type" value="Genomic_DNA"/>
</dbReference>